<organism evidence="4 5">
    <name type="scientific">Limobrevibacterium gyesilva</name>
    <dbReference type="NCBI Taxonomy" id="2991712"/>
    <lineage>
        <taxon>Bacteria</taxon>
        <taxon>Pseudomonadati</taxon>
        <taxon>Pseudomonadota</taxon>
        <taxon>Alphaproteobacteria</taxon>
        <taxon>Acetobacterales</taxon>
        <taxon>Acetobacteraceae</taxon>
        <taxon>Limobrevibacterium</taxon>
    </lineage>
</organism>
<keyword evidence="1" id="KW-0645">Protease</keyword>
<accession>A0AA41YLW6</accession>
<dbReference type="InterPro" id="IPR010799">
    <property type="entry name" value="MlrC_C"/>
</dbReference>
<dbReference type="Pfam" id="PF07171">
    <property type="entry name" value="MlrC_C"/>
    <property type="match status" value="1"/>
</dbReference>
<reference evidence="4" key="2">
    <citation type="submission" date="2022-10" db="EMBL/GenBank/DDBJ databases">
        <authorList>
            <person name="Trinh H.N."/>
        </authorList>
    </citation>
    <scope>NUCLEOTIDE SEQUENCE</scope>
    <source>
        <strain evidence="4">RN2-1</strain>
    </source>
</reference>
<comment type="similarity">
    <text evidence="1">Belongs to the peptidase M81 family.</text>
</comment>
<evidence type="ECO:0000259" key="2">
    <source>
        <dbReference type="Pfam" id="PF07171"/>
    </source>
</evidence>
<dbReference type="GO" id="GO:0006508">
    <property type="term" value="P:proteolysis"/>
    <property type="evidence" value="ECO:0007669"/>
    <property type="project" value="UniProtKB-KW"/>
</dbReference>
<dbReference type="PIRSF" id="PIRSF012702">
    <property type="entry name" value="UCP012702"/>
    <property type="match status" value="1"/>
</dbReference>
<dbReference type="RefSeq" id="WP_264714611.1">
    <property type="nucleotide sequence ID" value="NZ_JAPDNT010000012.1"/>
</dbReference>
<keyword evidence="1" id="KW-0482">Metalloprotease</keyword>
<name>A0AA41YLW6_9PROT</name>
<keyword evidence="1" id="KW-0479">Metal-binding</keyword>
<comment type="cofactor">
    <cofactor evidence="1">
        <name>Zn(2+)</name>
        <dbReference type="ChEBI" id="CHEBI:29105"/>
    </cofactor>
    <text evidence="1">Binds 1 zinc ion per subunit.</text>
</comment>
<dbReference type="EMBL" id="JAPDNT010000012">
    <property type="protein sequence ID" value="MCW3475884.1"/>
    <property type="molecule type" value="Genomic_DNA"/>
</dbReference>
<feature type="domain" description="Microcystin LR degradation protein MlrC C-terminal" evidence="2">
    <location>
        <begin position="302"/>
        <end position="476"/>
    </location>
</feature>
<gene>
    <name evidence="4" type="ORF">OL599_15000</name>
</gene>
<dbReference type="AlphaFoldDB" id="A0AA41YLW6"/>
<dbReference type="InterPro" id="IPR009197">
    <property type="entry name" value="MlrC"/>
</dbReference>
<reference evidence="4" key="1">
    <citation type="submission" date="2022-09" db="EMBL/GenBank/DDBJ databases">
        <title>Rhodovastum sp. nov. RN2-1 isolated from soil in Seongnam, South Korea.</title>
        <authorList>
            <person name="Le N.T."/>
        </authorList>
    </citation>
    <scope>NUCLEOTIDE SEQUENCE</scope>
    <source>
        <strain evidence="4">RN2-1</strain>
    </source>
</reference>
<evidence type="ECO:0000256" key="1">
    <source>
        <dbReference type="PIRNR" id="PIRNR012702"/>
    </source>
</evidence>
<sequence length="495" mass="53165">MQLFMATLATETNTFSPIPTGRAGFAGRESFRNDGSRHPPVLGNIPLIAWRRLGEGDGHEVAESICTFAQPAGTTLRHVYEDLRDTLLADLRAAMPVDVVLLFMHGAMVADGYDDCEGDTLARVREIVGPNAKIGIELDLHCHLTEQMRASADAIITFKEYPHVDVAERAHELYALCLAAAEGRVNPVIAYHDCRMVSMWRTPVEPMKSFVARMQALEGKDGILSVSFGHGFPWGDVEEVGAKVVVIADGDRAKAEALAARLGQEIWDMRERTTVAHDTIDEAIDAATDPQRSGEGAGPVVLADVADNAGGGAPSDNTAILRRLVDRGVTGAVIGCFWDPMAVQFCLEAGVGARFTLRIGGKCGVASGDPVDLRVTVRAVAEDHTQAGLSGGRASFGPSAWVHADGIDIVLVSIRQQTFAPDAFTGLGLTLDDKAVVVVKSTQHFHAAFAPIARQVRYVSAPGAIPPTFDTIPFTKRTRPFWPRVADPFARVNEA</sequence>
<dbReference type="GO" id="GO:0008237">
    <property type="term" value="F:metallopeptidase activity"/>
    <property type="evidence" value="ECO:0007669"/>
    <property type="project" value="UniProtKB-KW"/>
</dbReference>
<feature type="domain" description="Microcystin LR degradation protein MlrC N-terminal" evidence="3">
    <location>
        <begin position="4"/>
        <end position="287"/>
    </location>
</feature>
<dbReference type="InterPro" id="IPR015995">
    <property type="entry name" value="MlrC_N"/>
</dbReference>
<dbReference type="Pfam" id="PF07364">
    <property type="entry name" value="DUF1485"/>
    <property type="match status" value="1"/>
</dbReference>
<dbReference type="GO" id="GO:0046872">
    <property type="term" value="F:metal ion binding"/>
    <property type="evidence" value="ECO:0007669"/>
    <property type="project" value="UniProtKB-KW"/>
</dbReference>
<evidence type="ECO:0000313" key="4">
    <source>
        <dbReference type="EMBL" id="MCW3475884.1"/>
    </source>
</evidence>
<comment type="function">
    <text evidence="1">Involved in peptidolytic degradation of cyclic heptapeptide hepatotoxin microcystin (MC).</text>
</comment>
<comment type="caution">
    <text evidence="4">The sequence shown here is derived from an EMBL/GenBank/DDBJ whole genome shotgun (WGS) entry which is preliminary data.</text>
</comment>
<evidence type="ECO:0000259" key="3">
    <source>
        <dbReference type="Pfam" id="PF07364"/>
    </source>
</evidence>
<proteinExistence type="inferred from homology"/>
<dbReference type="Proteomes" id="UP001165679">
    <property type="component" value="Unassembled WGS sequence"/>
</dbReference>
<keyword evidence="1" id="KW-0378">Hydrolase</keyword>
<keyword evidence="5" id="KW-1185">Reference proteome</keyword>
<evidence type="ECO:0000313" key="5">
    <source>
        <dbReference type="Proteomes" id="UP001165679"/>
    </source>
</evidence>
<protein>
    <recommendedName>
        <fullName evidence="1">Microcystinase C</fullName>
        <shortName evidence="1">MlrC</shortName>
    </recommendedName>
</protein>